<dbReference type="Gene3D" id="3.40.630.30">
    <property type="match status" value="1"/>
</dbReference>
<accession>A0ABY4EHE8</accession>
<keyword evidence="3" id="KW-1185">Reference proteome</keyword>
<dbReference type="PROSITE" id="PS51186">
    <property type="entry name" value="GNAT"/>
    <property type="match status" value="1"/>
</dbReference>
<dbReference type="InterPro" id="IPR051531">
    <property type="entry name" value="N-acetyltransferase"/>
</dbReference>
<dbReference type="Pfam" id="PF13302">
    <property type="entry name" value="Acetyltransf_3"/>
    <property type="match status" value="1"/>
</dbReference>
<reference evidence="2 3" key="1">
    <citation type="submission" date="2022-04" db="EMBL/GenBank/DDBJ databases">
        <title>Halobacillus sp. isolated from saltern.</title>
        <authorList>
            <person name="Won M."/>
            <person name="Lee C.-M."/>
            <person name="Woen H.-Y."/>
            <person name="Kwon S.-W."/>
        </authorList>
    </citation>
    <scope>NUCLEOTIDE SEQUENCE [LARGE SCALE GENOMIC DNA]</scope>
    <source>
        <strain evidence="2 3">SSBR10-3</strain>
    </source>
</reference>
<evidence type="ECO:0000259" key="1">
    <source>
        <dbReference type="PROSITE" id="PS51186"/>
    </source>
</evidence>
<dbReference type="InterPro" id="IPR000182">
    <property type="entry name" value="GNAT_dom"/>
</dbReference>
<dbReference type="PANTHER" id="PTHR43792">
    <property type="entry name" value="GNAT FAMILY, PUTATIVE (AFU_ORTHOLOGUE AFUA_3G00765)-RELATED-RELATED"/>
    <property type="match status" value="1"/>
</dbReference>
<proteinExistence type="predicted"/>
<dbReference type="SUPFAM" id="SSF55729">
    <property type="entry name" value="Acyl-CoA N-acyltransferases (Nat)"/>
    <property type="match status" value="1"/>
</dbReference>
<evidence type="ECO:0000313" key="2">
    <source>
        <dbReference type="EMBL" id="UOQ43885.1"/>
    </source>
</evidence>
<feature type="domain" description="N-acetyltransferase" evidence="1">
    <location>
        <begin position="10"/>
        <end position="169"/>
    </location>
</feature>
<protein>
    <submittedName>
        <fullName evidence="2">GNAT family N-acetyltransferase</fullName>
    </submittedName>
</protein>
<sequence length="171" mass="19845">MNVILATDRLVLRQMSVSDAIHLLEIFSDPAAMKYYPSTKNRSETLQWIEWNQLNYQRYDAGLWIIEKKSSGAFIGQCGIVPQSIEGKTEFEIGYLFKRSYWGKGFASEAAMGCKYYGFNELLLPKLISLIDIKNNRSVKVAERIGMRLEKNVVKWEKMNHLYSVYNRDRG</sequence>
<gene>
    <name evidence="2" type="ORF">MUN89_18730</name>
</gene>
<dbReference type="RefSeq" id="WP_244709407.1">
    <property type="nucleotide sequence ID" value="NZ_CP095073.1"/>
</dbReference>
<name>A0ABY4EHE8_9BACI</name>
<dbReference type="EMBL" id="CP095073">
    <property type="protein sequence ID" value="UOQ43885.1"/>
    <property type="molecule type" value="Genomic_DNA"/>
</dbReference>
<organism evidence="2 3">
    <name type="scientific">Halobacillus salinarum</name>
    <dbReference type="NCBI Taxonomy" id="2932257"/>
    <lineage>
        <taxon>Bacteria</taxon>
        <taxon>Bacillati</taxon>
        <taxon>Bacillota</taxon>
        <taxon>Bacilli</taxon>
        <taxon>Bacillales</taxon>
        <taxon>Bacillaceae</taxon>
        <taxon>Halobacillus</taxon>
    </lineage>
</organism>
<dbReference type="InterPro" id="IPR016181">
    <property type="entry name" value="Acyl_CoA_acyltransferase"/>
</dbReference>
<evidence type="ECO:0000313" key="3">
    <source>
        <dbReference type="Proteomes" id="UP000831787"/>
    </source>
</evidence>
<dbReference type="Proteomes" id="UP000831787">
    <property type="component" value="Chromosome"/>
</dbReference>
<dbReference type="PANTHER" id="PTHR43792:SF1">
    <property type="entry name" value="N-ACETYLTRANSFERASE DOMAIN-CONTAINING PROTEIN"/>
    <property type="match status" value="1"/>
</dbReference>